<accession>A0A9N9HAY3</accession>
<proteinExistence type="predicted"/>
<comment type="caution">
    <text evidence="1">The sequence shown here is derived from an EMBL/GenBank/DDBJ whole genome shotgun (WGS) entry which is preliminary data.</text>
</comment>
<protein>
    <submittedName>
        <fullName evidence="1">10160_t:CDS:1</fullName>
    </submittedName>
</protein>
<name>A0A9N9HAY3_FUNMO</name>
<organism evidence="1 2">
    <name type="scientific">Funneliformis mosseae</name>
    <name type="common">Endomycorrhizal fungus</name>
    <name type="synonym">Glomus mosseae</name>
    <dbReference type="NCBI Taxonomy" id="27381"/>
    <lineage>
        <taxon>Eukaryota</taxon>
        <taxon>Fungi</taxon>
        <taxon>Fungi incertae sedis</taxon>
        <taxon>Mucoromycota</taxon>
        <taxon>Glomeromycotina</taxon>
        <taxon>Glomeromycetes</taxon>
        <taxon>Glomerales</taxon>
        <taxon>Glomeraceae</taxon>
        <taxon>Funneliformis</taxon>
    </lineage>
</organism>
<keyword evidence="2" id="KW-1185">Reference proteome</keyword>
<evidence type="ECO:0000313" key="2">
    <source>
        <dbReference type="Proteomes" id="UP000789375"/>
    </source>
</evidence>
<gene>
    <name evidence="1" type="ORF">FMOSSE_LOCUS12389</name>
</gene>
<sequence>MIYDTLQNVAKAWSMVSFQTISNFWKKTGILLLNNEIDEIFDNYNSVISDSLDIEIDKLTILIFQLLKSDLNAHEYLHLEDEMPKGGLTDHEIIDTILNEKEYMIDEDEFISILKKVSLIKAENAANKMIRFLYEQEPEFDEVNKELKVLKRLH</sequence>
<dbReference type="EMBL" id="CAJVPP010005837">
    <property type="protein sequence ID" value="CAG8670605.1"/>
    <property type="molecule type" value="Genomic_DNA"/>
</dbReference>
<reference evidence="1" key="1">
    <citation type="submission" date="2021-06" db="EMBL/GenBank/DDBJ databases">
        <authorList>
            <person name="Kallberg Y."/>
            <person name="Tangrot J."/>
            <person name="Rosling A."/>
        </authorList>
    </citation>
    <scope>NUCLEOTIDE SEQUENCE</scope>
    <source>
        <strain evidence="1">87-6 pot B 2015</strain>
    </source>
</reference>
<dbReference type="Proteomes" id="UP000789375">
    <property type="component" value="Unassembled WGS sequence"/>
</dbReference>
<feature type="non-terminal residue" evidence="1">
    <location>
        <position position="154"/>
    </location>
</feature>
<feature type="non-terminal residue" evidence="1">
    <location>
        <position position="1"/>
    </location>
</feature>
<evidence type="ECO:0000313" key="1">
    <source>
        <dbReference type="EMBL" id="CAG8670605.1"/>
    </source>
</evidence>
<dbReference type="AlphaFoldDB" id="A0A9N9HAY3"/>